<dbReference type="Proteomes" id="UP001232992">
    <property type="component" value="Unassembled WGS sequence"/>
</dbReference>
<evidence type="ECO:0000313" key="2">
    <source>
        <dbReference type="Proteomes" id="UP001232992"/>
    </source>
</evidence>
<comment type="caution">
    <text evidence="1">The sequence shown here is derived from an EMBL/GenBank/DDBJ whole genome shotgun (WGS) entry which is preliminary data.</text>
</comment>
<protein>
    <submittedName>
        <fullName evidence="1">Uncharacterized protein</fullName>
    </submittedName>
</protein>
<keyword evidence="2" id="KW-1185">Reference proteome</keyword>
<name>A0ABT7C0V2_9CYAN</name>
<sequence>MSNNYINQAWSLANEYFCSNGIDASKLVDHELVRAYLKACQKSTPKGVSISKQGNRLYLRFKTATKPATANNGCNESFTRDGCVNALAKALSVSDTLGASTSESEFWEWYESEIKEVKTLENDIITIGQAIDKVKADFFDNFDKCGRKRGLGGATKASAMASYDDAYGRHHRRLDKRLPLTAQSLIEQVDSIWGHLGYSSGFRTAKSSVCKLLRAYGLSDEVSKFNAHFKGLRSPKKRGIQVIDLESFLDFRARVLGINGYTLTPKQQDAFTSRQSWFKAFCINLLYGFRASEFKAVLNYDEPVTIDGYTFKALHDPTNTENILVLGDGFWVTDTAGEQHWMTIRHLLKLLKPVRVIFSSYFQLGVIQCKFNDFIKV</sequence>
<evidence type="ECO:0000313" key="1">
    <source>
        <dbReference type="EMBL" id="MDJ1184940.1"/>
    </source>
</evidence>
<proteinExistence type="predicted"/>
<accession>A0ABT7C0V2</accession>
<gene>
    <name evidence="1" type="ORF">PMH09_17265</name>
</gene>
<organism evidence="1 2">
    <name type="scientific">Roseofilum casamattae BLCC-M143</name>
    <dbReference type="NCBI Taxonomy" id="3022442"/>
    <lineage>
        <taxon>Bacteria</taxon>
        <taxon>Bacillati</taxon>
        <taxon>Cyanobacteriota</taxon>
        <taxon>Cyanophyceae</taxon>
        <taxon>Desertifilales</taxon>
        <taxon>Desertifilaceae</taxon>
        <taxon>Roseofilum</taxon>
        <taxon>Roseofilum casamattae</taxon>
    </lineage>
</organism>
<dbReference type="RefSeq" id="WP_283759596.1">
    <property type="nucleotide sequence ID" value="NZ_JAQOSQ010000022.1"/>
</dbReference>
<dbReference type="EMBL" id="JAQOSQ010000022">
    <property type="protein sequence ID" value="MDJ1184940.1"/>
    <property type="molecule type" value="Genomic_DNA"/>
</dbReference>
<reference evidence="1 2" key="1">
    <citation type="submission" date="2023-01" db="EMBL/GenBank/DDBJ databases">
        <title>Novel diversity within Roseofilum (Cyanobacteria; Desertifilaceae) from marine benthic mats with descriptions of four novel species.</title>
        <authorList>
            <person name="Wang Y."/>
            <person name="Berthold D.E."/>
            <person name="Hu J."/>
            <person name="Lefler F.W."/>
            <person name="Laughinghouse H.D. IV."/>
        </authorList>
    </citation>
    <scope>NUCLEOTIDE SEQUENCE [LARGE SCALE GENOMIC DNA]</scope>
    <source>
        <strain evidence="1 2">BLCC-M143</strain>
    </source>
</reference>